<dbReference type="Gene3D" id="3.10.100.10">
    <property type="entry name" value="Mannose-Binding Protein A, subunit A"/>
    <property type="match status" value="1"/>
</dbReference>
<evidence type="ECO:0000256" key="3">
    <source>
        <dbReference type="ARBA" id="ARBA00022525"/>
    </source>
</evidence>
<name>A0A098LYB4_9SAUR</name>
<evidence type="ECO:0000256" key="6">
    <source>
        <dbReference type="ARBA" id="ARBA00022837"/>
    </source>
</evidence>
<keyword evidence="6" id="KW-0106">Calcium</keyword>
<dbReference type="PANTHER" id="PTHR22803">
    <property type="entry name" value="MANNOSE, PHOSPHOLIPASE, LECTIN RECEPTOR RELATED"/>
    <property type="match status" value="1"/>
</dbReference>
<keyword evidence="3" id="KW-0964">Secreted</keyword>
<organism evidence="10">
    <name type="scientific">Opheodrys aestivus</name>
    <dbReference type="NCBI Taxonomy" id="186591"/>
    <lineage>
        <taxon>Eukaryota</taxon>
        <taxon>Metazoa</taxon>
        <taxon>Chordata</taxon>
        <taxon>Craniata</taxon>
        <taxon>Vertebrata</taxon>
        <taxon>Euteleostomi</taxon>
        <taxon>Lepidosauria</taxon>
        <taxon>Squamata</taxon>
        <taxon>Bifurcata</taxon>
        <taxon>Unidentata</taxon>
        <taxon>Episquamata</taxon>
        <taxon>Toxicofera</taxon>
        <taxon>Serpentes</taxon>
        <taxon>Colubroidea</taxon>
        <taxon>Colubridae</taxon>
        <taxon>Colubrinae</taxon>
        <taxon>Opheodrys</taxon>
    </lineage>
</organism>
<evidence type="ECO:0000259" key="9">
    <source>
        <dbReference type="PROSITE" id="PS50041"/>
    </source>
</evidence>
<evidence type="ECO:0000313" key="10">
    <source>
        <dbReference type="EMBL" id="JAC94951.1"/>
    </source>
</evidence>
<dbReference type="AlphaFoldDB" id="A0A098LYB4"/>
<keyword evidence="5 10" id="KW-0430">Lectin</keyword>
<dbReference type="PROSITE" id="PS50041">
    <property type="entry name" value="C_TYPE_LECTIN_2"/>
    <property type="match status" value="1"/>
</dbReference>
<keyword evidence="8" id="KW-0732">Signal</keyword>
<reference evidence="10" key="1">
    <citation type="journal article" date="2014" name="Toxicon">
        <title>Testing the Toxicofera: comparative transcriptomics casts doubt on the single, early evolution of the reptile venom system.</title>
        <authorList>
            <person name="Hargreaves A.D."/>
            <person name="Swain M.T."/>
            <person name="Logan D.W."/>
            <person name="Mulley J.F."/>
        </authorList>
    </citation>
    <scope>NUCLEOTIDE SEQUENCE</scope>
    <source>
        <tissue evidence="10">Salivary gland</tissue>
    </source>
</reference>
<evidence type="ECO:0000256" key="8">
    <source>
        <dbReference type="SAM" id="SignalP"/>
    </source>
</evidence>
<sequence>MGRFIFVILSLLVVAFSLNGTGADHHCPLDWFSFEQFCYKLIKQWETWADAEMFCVQQQNGSHLASIQSWAESTSVAKVISTNVLFSGVWIGLSDPEKKRTWEWSDGSTLGHTSWERREPNNVDDKYCVELSKRSRYRKWKVANCESKHFFLCKL</sequence>
<evidence type="ECO:0000256" key="5">
    <source>
        <dbReference type="ARBA" id="ARBA00022734"/>
    </source>
</evidence>
<dbReference type="InterPro" id="IPR050111">
    <property type="entry name" value="C-type_lectin/snaclec_domain"/>
</dbReference>
<dbReference type="GO" id="GO:0005576">
    <property type="term" value="C:extracellular region"/>
    <property type="evidence" value="ECO:0007669"/>
    <property type="project" value="UniProtKB-SubCell"/>
</dbReference>
<dbReference type="GO" id="GO:0030246">
    <property type="term" value="F:carbohydrate binding"/>
    <property type="evidence" value="ECO:0007669"/>
    <property type="project" value="UniProtKB-KW"/>
</dbReference>
<dbReference type="InterPro" id="IPR016187">
    <property type="entry name" value="CTDL_fold"/>
</dbReference>
<comment type="subcellular location">
    <subcellularLocation>
        <location evidence="1">Secreted</location>
    </subcellularLocation>
</comment>
<feature type="domain" description="C-type lectin" evidence="9">
    <location>
        <begin position="34"/>
        <end position="154"/>
    </location>
</feature>
<dbReference type="FunFam" id="3.10.100.10:FF:000015">
    <property type="entry name" value="C-type lectin Cal"/>
    <property type="match status" value="1"/>
</dbReference>
<feature type="signal peptide" evidence="8">
    <location>
        <begin position="1"/>
        <end position="23"/>
    </location>
</feature>
<keyword evidence="7" id="KW-1015">Disulfide bond</keyword>
<feature type="chain" id="PRO_5001937849" evidence="8">
    <location>
        <begin position="24"/>
        <end position="155"/>
    </location>
</feature>
<evidence type="ECO:0000256" key="7">
    <source>
        <dbReference type="ARBA" id="ARBA00023157"/>
    </source>
</evidence>
<comment type="similarity">
    <text evidence="2">Belongs to the true venom lectin family.</text>
</comment>
<evidence type="ECO:0000256" key="4">
    <source>
        <dbReference type="ARBA" id="ARBA00022723"/>
    </source>
</evidence>
<dbReference type="SUPFAM" id="SSF56436">
    <property type="entry name" value="C-type lectin-like"/>
    <property type="match status" value="1"/>
</dbReference>
<dbReference type="PRINTS" id="PR01504">
    <property type="entry name" value="PNCREATITSAP"/>
</dbReference>
<dbReference type="GO" id="GO:0046872">
    <property type="term" value="F:metal ion binding"/>
    <property type="evidence" value="ECO:0007669"/>
    <property type="project" value="UniProtKB-KW"/>
</dbReference>
<dbReference type="InterPro" id="IPR016186">
    <property type="entry name" value="C-type_lectin-like/link_sf"/>
</dbReference>
<dbReference type="EMBL" id="GBIA01000042">
    <property type="protein sequence ID" value="JAC94951.1"/>
    <property type="molecule type" value="mRNA"/>
</dbReference>
<proteinExistence type="evidence at transcript level"/>
<dbReference type="Pfam" id="PF00059">
    <property type="entry name" value="Lectin_C"/>
    <property type="match status" value="1"/>
</dbReference>
<protein>
    <submittedName>
        <fullName evidence="10">C-type lectin</fullName>
    </submittedName>
</protein>
<evidence type="ECO:0000256" key="2">
    <source>
        <dbReference type="ARBA" id="ARBA00006250"/>
    </source>
</evidence>
<keyword evidence="4" id="KW-0479">Metal-binding</keyword>
<dbReference type="InterPro" id="IPR001304">
    <property type="entry name" value="C-type_lectin-like"/>
</dbReference>
<dbReference type="SMART" id="SM00034">
    <property type="entry name" value="CLECT"/>
    <property type="match status" value="1"/>
</dbReference>
<accession>A0A098LYB4</accession>
<evidence type="ECO:0000256" key="1">
    <source>
        <dbReference type="ARBA" id="ARBA00004613"/>
    </source>
</evidence>